<organism evidence="1 2">
    <name type="scientific">Musa troglodytarum</name>
    <name type="common">fe'i banana</name>
    <dbReference type="NCBI Taxonomy" id="320322"/>
    <lineage>
        <taxon>Eukaryota</taxon>
        <taxon>Viridiplantae</taxon>
        <taxon>Streptophyta</taxon>
        <taxon>Embryophyta</taxon>
        <taxon>Tracheophyta</taxon>
        <taxon>Spermatophyta</taxon>
        <taxon>Magnoliopsida</taxon>
        <taxon>Liliopsida</taxon>
        <taxon>Zingiberales</taxon>
        <taxon>Musaceae</taxon>
        <taxon>Musa</taxon>
    </lineage>
</organism>
<dbReference type="AlphaFoldDB" id="A0A9E7JAL9"/>
<dbReference type="EMBL" id="CP097502">
    <property type="protein sequence ID" value="URD74100.1"/>
    <property type="molecule type" value="Genomic_DNA"/>
</dbReference>
<proteinExistence type="predicted"/>
<evidence type="ECO:0000313" key="2">
    <source>
        <dbReference type="Proteomes" id="UP001055439"/>
    </source>
</evidence>
<evidence type="ECO:0000313" key="1">
    <source>
        <dbReference type="EMBL" id="URD74100.1"/>
    </source>
</evidence>
<name>A0A9E7JAL9_9LILI</name>
<protein>
    <submittedName>
        <fullName evidence="1">Uncharacterized protein</fullName>
    </submittedName>
</protein>
<accession>A0A9E7JAL9</accession>
<sequence>MGEIKPRANRNCDNRKNHNWIRNTDVTVRKNGKRNQHVTLARTRYLDENTKDQEKPEYSGEIHGGLAWIRFNIT</sequence>
<keyword evidence="2" id="KW-1185">Reference proteome</keyword>
<gene>
    <name evidence="1" type="ORF">MUK42_09096</name>
</gene>
<reference evidence="1" key="1">
    <citation type="submission" date="2022-05" db="EMBL/GenBank/DDBJ databases">
        <title>The Musa troglodytarum L. genome provides insights into the mechanism of non-climacteric behaviour and enrichment of carotenoids.</title>
        <authorList>
            <person name="Wang J."/>
        </authorList>
    </citation>
    <scope>NUCLEOTIDE SEQUENCE</scope>
    <source>
        <tissue evidence="1">Leaf</tissue>
    </source>
</reference>
<dbReference type="Proteomes" id="UP001055439">
    <property type="component" value="Chromosome 1"/>
</dbReference>